<keyword evidence="2" id="KW-1185">Reference proteome</keyword>
<evidence type="ECO:0008006" key="3">
    <source>
        <dbReference type="Google" id="ProtNLM"/>
    </source>
</evidence>
<dbReference type="Proteomes" id="UP000034037">
    <property type="component" value="Chromosome"/>
</dbReference>
<accession>A0A0F6Z6Q1</accession>
<gene>
    <name evidence="1" type="ORF">YH66_12055</name>
</gene>
<name>A0A0F6Z6Q1_9CORY</name>
<dbReference type="Pfam" id="PF10065">
    <property type="entry name" value="DUF2303"/>
    <property type="match status" value="1"/>
</dbReference>
<dbReference type="HOGENOM" id="CLU_961966_0_0_11"/>
<dbReference type="RefSeq" id="WP_040072906.1">
    <property type="nucleotide sequence ID" value="NZ_CP011309.1"/>
</dbReference>
<organism evidence="1 2">
    <name type="scientific">[Brevibacterium] flavum</name>
    <dbReference type="NCBI Taxonomy" id="92706"/>
    <lineage>
        <taxon>Bacteria</taxon>
        <taxon>Bacillati</taxon>
        <taxon>Actinomycetota</taxon>
        <taxon>Actinomycetes</taxon>
        <taxon>Mycobacteriales</taxon>
        <taxon>Corynebacteriaceae</taxon>
        <taxon>Corynebacterium</taxon>
    </lineage>
</organism>
<protein>
    <recommendedName>
        <fullName evidence="3">DUF2303 domain-containing protein</fullName>
    </recommendedName>
</protein>
<dbReference type="AlphaFoldDB" id="A0A0F6Z6Q1"/>
<dbReference type="InterPro" id="IPR019276">
    <property type="entry name" value="DUF2303"/>
</dbReference>
<evidence type="ECO:0000313" key="2">
    <source>
        <dbReference type="Proteomes" id="UP000034037"/>
    </source>
</evidence>
<sequence length="289" mass="32736">MSHFNENEDTENGVVMDLALSIADRSEEIIAGSEDSVLAPIAVHSTVHKQDERLDFRTHEKFLADPIRRRGTTFVKSVESLKQLEGILLAGEEDNAAVTFSDLKERKITTVINFASWKDHRIQYSTDFHPDFAMWLKLNDQFMNQMMFAEMLQDLRHTIVEPTAADVMQIARTFTATKTAEFESGVRVQSGDVRFSYVENTKAKTTGEIEIPEQIILRLPIFRDSIEPIHVHLDFRYDANENGLKLGYRILNLEFLVEGAWAALVEQAQEGLQSPVLDGPAPAAVQAWE</sequence>
<dbReference type="PATRIC" id="fig|92706.3.peg.2523"/>
<dbReference type="EMBL" id="CP011309">
    <property type="protein sequence ID" value="AKF28225.1"/>
    <property type="molecule type" value="Genomic_DNA"/>
</dbReference>
<proteinExistence type="predicted"/>
<reference evidence="1 2" key="1">
    <citation type="submission" date="2015-04" db="EMBL/GenBank/DDBJ databases">
        <title>Complete Genome Sequence of Brevibacterium flavum ATCC 15168.</title>
        <authorList>
            <person name="Ahn J."/>
            <person name="Park G."/>
            <person name="Jeon W."/>
            <person name="Jang Y."/>
            <person name="Jang M."/>
            <person name="Lee H."/>
            <person name="Lee H."/>
        </authorList>
    </citation>
    <scope>NUCLEOTIDE SEQUENCE [LARGE SCALE GENOMIC DNA]</scope>
    <source>
        <strain evidence="1 2">ATCC 15168</strain>
    </source>
</reference>
<evidence type="ECO:0000313" key="1">
    <source>
        <dbReference type="EMBL" id="AKF28225.1"/>
    </source>
</evidence>